<accession>A0A5C5WH70</accession>
<dbReference type="EMBL" id="SJPI01000002">
    <property type="protein sequence ID" value="TWT50136.1"/>
    <property type="molecule type" value="Genomic_DNA"/>
</dbReference>
<proteinExistence type="predicted"/>
<feature type="compositionally biased region" description="Basic and acidic residues" evidence="1">
    <location>
        <begin position="1"/>
        <end position="15"/>
    </location>
</feature>
<dbReference type="Proteomes" id="UP000316598">
    <property type="component" value="Unassembled WGS sequence"/>
</dbReference>
<name>A0A5C5WH70_9BACT</name>
<organism evidence="2 3">
    <name type="scientific">Rubripirellula amarantea</name>
    <dbReference type="NCBI Taxonomy" id="2527999"/>
    <lineage>
        <taxon>Bacteria</taxon>
        <taxon>Pseudomonadati</taxon>
        <taxon>Planctomycetota</taxon>
        <taxon>Planctomycetia</taxon>
        <taxon>Pirellulales</taxon>
        <taxon>Pirellulaceae</taxon>
        <taxon>Rubripirellula</taxon>
    </lineage>
</organism>
<dbReference type="AlphaFoldDB" id="A0A5C5WH70"/>
<evidence type="ECO:0000313" key="2">
    <source>
        <dbReference type="EMBL" id="TWT50136.1"/>
    </source>
</evidence>
<sequence length="120" mass="13166">MNREADAIIDKRDGVPRSTQSTRCEDVVQIAADGHSRHIELQITIRTDRQVAAYGNRFVHARRTSCQLDKTVVLDGQVIGNGSRSNQGRVIHNHITGGGNGLSVHVERTGDDVEVLVRSV</sequence>
<comment type="caution">
    <text evidence="2">The sequence shown here is derived from an EMBL/GenBank/DDBJ whole genome shotgun (WGS) entry which is preliminary data.</text>
</comment>
<feature type="region of interest" description="Disordered" evidence="1">
    <location>
        <begin position="1"/>
        <end position="20"/>
    </location>
</feature>
<reference evidence="2 3" key="1">
    <citation type="submission" date="2019-02" db="EMBL/GenBank/DDBJ databases">
        <title>Deep-cultivation of Planctomycetes and their phenomic and genomic characterization uncovers novel biology.</title>
        <authorList>
            <person name="Wiegand S."/>
            <person name="Jogler M."/>
            <person name="Boedeker C."/>
            <person name="Pinto D."/>
            <person name="Vollmers J."/>
            <person name="Rivas-Marin E."/>
            <person name="Kohn T."/>
            <person name="Peeters S.H."/>
            <person name="Heuer A."/>
            <person name="Rast P."/>
            <person name="Oberbeckmann S."/>
            <person name="Bunk B."/>
            <person name="Jeske O."/>
            <person name="Meyerdierks A."/>
            <person name="Storesund J.E."/>
            <person name="Kallscheuer N."/>
            <person name="Luecker S."/>
            <person name="Lage O.M."/>
            <person name="Pohl T."/>
            <person name="Merkel B.J."/>
            <person name="Hornburger P."/>
            <person name="Mueller R.-W."/>
            <person name="Bruemmer F."/>
            <person name="Labrenz M."/>
            <person name="Spormann A.M."/>
            <person name="Op Den Camp H."/>
            <person name="Overmann J."/>
            <person name="Amann R."/>
            <person name="Jetten M.S.M."/>
            <person name="Mascher T."/>
            <person name="Medema M.H."/>
            <person name="Devos D.P."/>
            <person name="Kaster A.-K."/>
            <person name="Ovreas L."/>
            <person name="Rohde M."/>
            <person name="Galperin M.Y."/>
            <person name="Jogler C."/>
        </authorList>
    </citation>
    <scope>NUCLEOTIDE SEQUENCE [LARGE SCALE GENOMIC DNA]</scope>
    <source>
        <strain evidence="2 3">Pla22</strain>
    </source>
</reference>
<evidence type="ECO:0000256" key="1">
    <source>
        <dbReference type="SAM" id="MobiDB-lite"/>
    </source>
</evidence>
<keyword evidence="3" id="KW-1185">Reference proteome</keyword>
<gene>
    <name evidence="2" type="ORF">Pla22_28760</name>
</gene>
<protein>
    <submittedName>
        <fullName evidence="2">Uncharacterized protein</fullName>
    </submittedName>
</protein>
<evidence type="ECO:0000313" key="3">
    <source>
        <dbReference type="Proteomes" id="UP000316598"/>
    </source>
</evidence>